<proteinExistence type="predicted"/>
<dbReference type="AlphaFoldDB" id="A0A173MZX8"/>
<dbReference type="GO" id="GO:0009103">
    <property type="term" value="P:lipopolysaccharide biosynthetic process"/>
    <property type="evidence" value="ECO:0007669"/>
    <property type="project" value="TreeGrafter"/>
</dbReference>
<protein>
    <submittedName>
        <fullName evidence="4">Mannosyltransferase</fullName>
    </submittedName>
</protein>
<dbReference type="Gene3D" id="3.40.50.2000">
    <property type="entry name" value="Glycogen Phosphorylase B"/>
    <property type="match status" value="2"/>
</dbReference>
<dbReference type="EMBL" id="AB499249">
    <property type="protein sequence ID" value="BAV13148.1"/>
    <property type="molecule type" value="Genomic_DNA"/>
</dbReference>
<dbReference type="Pfam" id="PF13439">
    <property type="entry name" value="Glyco_transf_4"/>
    <property type="match status" value="1"/>
</dbReference>
<evidence type="ECO:0000259" key="2">
    <source>
        <dbReference type="Pfam" id="PF00534"/>
    </source>
</evidence>
<evidence type="ECO:0000313" key="4">
    <source>
        <dbReference type="EMBL" id="BAV13148.1"/>
    </source>
</evidence>
<dbReference type="CDD" id="cd03809">
    <property type="entry name" value="GT4_MtfB-like"/>
    <property type="match status" value="1"/>
</dbReference>
<name>A0A173MZX8_CLOCL</name>
<dbReference type="PANTHER" id="PTHR46401:SF2">
    <property type="entry name" value="GLYCOSYLTRANSFERASE WBBK-RELATED"/>
    <property type="match status" value="1"/>
</dbReference>
<accession>A0A173MZX8</accession>
<gene>
    <name evidence="4" type="primary">PMT1A</name>
</gene>
<evidence type="ECO:0000256" key="1">
    <source>
        <dbReference type="ARBA" id="ARBA00022679"/>
    </source>
</evidence>
<feature type="domain" description="Glycosyl transferase family 1" evidence="2">
    <location>
        <begin position="195"/>
        <end position="348"/>
    </location>
</feature>
<dbReference type="GO" id="GO:0016757">
    <property type="term" value="F:glycosyltransferase activity"/>
    <property type="evidence" value="ECO:0007669"/>
    <property type="project" value="UniProtKB-KW"/>
</dbReference>
<feature type="domain" description="Glycosyltransferase subfamily 4-like N-terminal" evidence="3">
    <location>
        <begin position="17"/>
        <end position="167"/>
    </location>
</feature>
<organism evidence="4">
    <name type="scientific">Clostridium cellulovorans</name>
    <dbReference type="NCBI Taxonomy" id="1493"/>
    <lineage>
        <taxon>Bacteria</taxon>
        <taxon>Bacillati</taxon>
        <taxon>Bacillota</taxon>
        <taxon>Clostridia</taxon>
        <taxon>Eubacteriales</taxon>
        <taxon>Clostridiaceae</taxon>
        <taxon>Clostridium</taxon>
    </lineage>
</organism>
<sequence length="398" mass="45775">MKVGFDSRPAKWYRGTGIGTYTYQLINWFNKIDKENQYTLFIPDDWDFNFAFKKNFTYENIKGNANDSFWDQVNIPNIIDDKKLSIYHVPQNGVGLPKEKNCPFIITLHDVIPYRMPQTCSERLVSIFNEELPRIIAECDAIITVSEFSKRDITRTLNFPAEKTFVTHLAAEDFYRPKGKSKSRAYIKRIYGIDGDFILYIGGYSPRKNIIGLIEAFSKVVHLYNRDVKLVIGGTKGRSYDRYKQRTIDLKIENKVIFTGFIPLRDMPIMYTAAKLFVYPSFYEGFGLPPIEAMACGTPVIASNLTSIPEIVEDAALLMDPYDVDELCSAMLLVLIDRKVRKELIIQGLKKAKSLSWKATAEKTIDIYKKITDIKLPPKELLECSTNLFLPSRRKKSK</sequence>
<dbReference type="SUPFAM" id="SSF53756">
    <property type="entry name" value="UDP-Glycosyltransferase/glycogen phosphorylase"/>
    <property type="match status" value="1"/>
</dbReference>
<dbReference type="OMA" id="MPLFYNA"/>
<dbReference type="PANTHER" id="PTHR46401">
    <property type="entry name" value="GLYCOSYLTRANSFERASE WBBK-RELATED"/>
    <property type="match status" value="1"/>
</dbReference>
<dbReference type="Pfam" id="PF00534">
    <property type="entry name" value="Glycos_transf_1"/>
    <property type="match status" value="1"/>
</dbReference>
<evidence type="ECO:0000259" key="3">
    <source>
        <dbReference type="Pfam" id="PF13439"/>
    </source>
</evidence>
<keyword evidence="1 4" id="KW-0808">Transferase</keyword>
<reference evidence="4" key="1">
    <citation type="submission" date="2009-04" db="EMBL/GenBank/DDBJ databases">
        <title>Clostridium cellulovorans cellulosomal and noncellulosomal genes.</title>
        <authorList>
            <person name="Tamaru Y."/>
        </authorList>
    </citation>
    <scope>NUCLEOTIDE SEQUENCE</scope>
</reference>
<dbReference type="FunFam" id="3.40.50.2000:FF:000119">
    <property type="entry name" value="Glycosyl transferase group 1"/>
    <property type="match status" value="1"/>
</dbReference>
<keyword evidence="4" id="KW-0328">Glycosyltransferase</keyword>
<dbReference type="InterPro" id="IPR028098">
    <property type="entry name" value="Glyco_trans_4-like_N"/>
</dbReference>
<dbReference type="InterPro" id="IPR001296">
    <property type="entry name" value="Glyco_trans_1"/>
</dbReference>